<keyword evidence="1" id="KW-1133">Transmembrane helix</keyword>
<feature type="transmembrane region" description="Helical" evidence="1">
    <location>
        <begin position="424"/>
        <end position="442"/>
    </location>
</feature>
<protein>
    <recommendedName>
        <fullName evidence="4">DUF3999 domain-containing protein</fullName>
    </recommendedName>
</protein>
<evidence type="ECO:0008006" key="4">
    <source>
        <dbReference type="Google" id="ProtNLM"/>
    </source>
</evidence>
<dbReference type="STRING" id="857087.Metme_2095"/>
<evidence type="ECO:0000313" key="2">
    <source>
        <dbReference type="EMBL" id="AEG00500.1"/>
    </source>
</evidence>
<sequence length="448" mass="50396">MTIKIILLYCLLLPGVFAADESVFRFGRDIINPDDSQQSLLAVPLDTAVYAATNADFSDLRVRDSAGVETPYLLQKIAGRKTTVRRVTSHGEKPLLQTQGEDGIVINLELKPNAANIDGFSVVTTQRDFEYVLEVQGSEEGRNWHTLVDNALIYDYSRFMNVANHDVVLPVNSDRHFKVTIARAIETREAELMELTRTLQGDTELQRNEKTELQRQPLHIERIELWHNQTETVAHAEQLFDYPIAFTISQDAEHKTTQLDVQTQNQPLSGFTVNITTANFSRQAEVAIPQKQGMETRMQTLARASLQGLHFKDINKEDNRIGFAEQRRPHYRISIYNQDNPPLDIDNVTGFGPGYQVVFFAQPGQNYHLQYGASRAVVPRYDTAPIQTLLSKGYQTVAAGLGPEVAIVPQQAGFDAMQLLNSQLFLGLVIGLMVLVLGWSLFRVSQRL</sequence>
<evidence type="ECO:0000313" key="3">
    <source>
        <dbReference type="Proteomes" id="UP000008888"/>
    </source>
</evidence>
<proteinExistence type="predicted"/>
<dbReference type="RefSeq" id="WP_013818744.1">
    <property type="nucleotide sequence ID" value="NC_015572.1"/>
</dbReference>
<dbReference type="HOGENOM" id="CLU_055964_0_0_6"/>
<gene>
    <name evidence="2" type="ordered locus">Metme_2095</name>
</gene>
<dbReference type="KEGG" id="mmt:Metme_2095"/>
<dbReference type="Proteomes" id="UP000008888">
    <property type="component" value="Chromosome"/>
</dbReference>
<accession>G0A650</accession>
<keyword evidence="1" id="KW-0472">Membrane</keyword>
<keyword evidence="1" id="KW-0812">Transmembrane</keyword>
<reference evidence="3" key="3">
    <citation type="submission" date="2011-05" db="EMBL/GenBank/DDBJ databases">
        <title>Complete sequence of Methylomonas methanica MC09.</title>
        <authorList>
            <consortium name="US DOE Joint Genome Institute"/>
            <person name="Lucas S."/>
            <person name="Han J."/>
            <person name="Lapidus A."/>
            <person name="Cheng J.-F."/>
            <person name="Goodwin L."/>
            <person name="Pitluck S."/>
            <person name="Peters L."/>
            <person name="Mikhailova N."/>
            <person name="Teshima H."/>
            <person name="Han C."/>
            <person name="Tapia R."/>
            <person name="Land M."/>
            <person name="Hauser L."/>
            <person name="Kyrpides N."/>
            <person name="Ivanova N."/>
            <person name="Pagani I."/>
            <person name="Stein L."/>
            <person name="Woyke T."/>
        </authorList>
    </citation>
    <scope>NUCLEOTIDE SEQUENCE [LARGE SCALE GENOMIC DNA]</scope>
    <source>
        <strain evidence="3">MC09</strain>
    </source>
</reference>
<dbReference type="AlphaFoldDB" id="G0A650"/>
<keyword evidence="3" id="KW-1185">Reference proteome</keyword>
<organism evidence="2 3">
    <name type="scientific">Methylomonas methanica (strain DSM 25384 / MC09)</name>
    <dbReference type="NCBI Taxonomy" id="857087"/>
    <lineage>
        <taxon>Bacteria</taxon>
        <taxon>Pseudomonadati</taxon>
        <taxon>Pseudomonadota</taxon>
        <taxon>Gammaproteobacteria</taxon>
        <taxon>Methylococcales</taxon>
        <taxon>Methylococcaceae</taxon>
        <taxon>Methylomonas</taxon>
    </lineage>
</organism>
<name>G0A650_METMM</name>
<evidence type="ECO:0000256" key="1">
    <source>
        <dbReference type="SAM" id="Phobius"/>
    </source>
</evidence>
<reference evidence="2 3" key="1">
    <citation type="journal article" date="2011" name="J. Bacteriol.">
        <title>Complete Genome Sequence of the Aerobic Marine Methanotroph Methylomonas methanica MC09.</title>
        <authorList>
            <person name="Boden R."/>
            <person name="Cunliffe M."/>
            <person name="Scanlan J."/>
            <person name="Moussard H."/>
            <person name="Kits K.D."/>
            <person name="Klotz M.G."/>
            <person name="Jetten M.S."/>
            <person name="Vuilleumier S."/>
            <person name="Han J."/>
            <person name="Peters L."/>
            <person name="Mikhailova N."/>
            <person name="Teshima H."/>
            <person name="Tapia R."/>
            <person name="Kyrpides N."/>
            <person name="Ivanova N."/>
            <person name="Pagani I."/>
            <person name="Cheng J.F."/>
            <person name="Goodwin L."/>
            <person name="Han C."/>
            <person name="Hauser L."/>
            <person name="Land M.L."/>
            <person name="Lapidus A."/>
            <person name="Lucas S."/>
            <person name="Pitluck S."/>
            <person name="Woyke T."/>
            <person name="Stein L."/>
            <person name="Murrell J.C."/>
        </authorList>
    </citation>
    <scope>NUCLEOTIDE SEQUENCE [LARGE SCALE GENOMIC DNA]</scope>
    <source>
        <strain evidence="2 3">MC09</strain>
    </source>
</reference>
<reference key="2">
    <citation type="submission" date="2011-05" db="EMBL/GenBank/DDBJ databases">
        <title>Complete genome sequence of the aerobic marine methanotroph Methylomonas methanica MC09.</title>
        <authorList>
            <person name="Boden R."/>
            <person name="Cunliffe M."/>
            <person name="Scanlan J."/>
            <person name="Moussard H."/>
            <person name="Kits K.D."/>
            <person name="Klotz M."/>
            <person name="Jetten M."/>
            <person name="Vuilleumier S."/>
            <person name="Han J."/>
            <person name="Peters L."/>
            <person name="Mikhailova N."/>
            <person name="Teshima H."/>
            <person name="Tapia R."/>
            <person name="Kyrpides N."/>
            <person name="Ivanova N."/>
            <person name="Pagani I."/>
            <person name="Cheng J.-F."/>
            <person name="Goodwin L."/>
            <person name="Han C."/>
            <person name="Hauser L."/>
            <person name="Land M."/>
            <person name="Lapidus A."/>
            <person name="Lucas S."/>
            <person name="Pitluck S."/>
            <person name="Woyke T."/>
            <person name="Stein L.Y."/>
            <person name="Murrell C."/>
        </authorList>
    </citation>
    <scope>NUCLEOTIDE SEQUENCE</scope>
    <source>
        <strain>MC09</strain>
    </source>
</reference>
<dbReference type="EMBL" id="CP002738">
    <property type="protein sequence ID" value="AEG00500.1"/>
    <property type="molecule type" value="Genomic_DNA"/>
</dbReference>